<feature type="signal peptide" evidence="2">
    <location>
        <begin position="1"/>
        <end position="22"/>
    </location>
</feature>
<organism evidence="3 4">
    <name type="scientific">Phyllotreta striolata</name>
    <name type="common">Striped flea beetle</name>
    <name type="synonym">Crioceris striolata</name>
    <dbReference type="NCBI Taxonomy" id="444603"/>
    <lineage>
        <taxon>Eukaryota</taxon>
        <taxon>Metazoa</taxon>
        <taxon>Ecdysozoa</taxon>
        <taxon>Arthropoda</taxon>
        <taxon>Hexapoda</taxon>
        <taxon>Insecta</taxon>
        <taxon>Pterygota</taxon>
        <taxon>Neoptera</taxon>
        <taxon>Endopterygota</taxon>
        <taxon>Coleoptera</taxon>
        <taxon>Polyphaga</taxon>
        <taxon>Cucujiformia</taxon>
        <taxon>Chrysomeloidea</taxon>
        <taxon>Chrysomelidae</taxon>
        <taxon>Galerucinae</taxon>
        <taxon>Alticini</taxon>
        <taxon>Phyllotreta</taxon>
    </lineage>
</organism>
<accession>A0A9N9TLH3</accession>
<proteinExistence type="predicted"/>
<feature type="region of interest" description="Disordered" evidence="1">
    <location>
        <begin position="58"/>
        <end position="84"/>
    </location>
</feature>
<dbReference type="EMBL" id="OU900107">
    <property type="protein sequence ID" value="CAG9857565.1"/>
    <property type="molecule type" value="Genomic_DNA"/>
</dbReference>
<evidence type="ECO:0000256" key="1">
    <source>
        <dbReference type="SAM" id="MobiDB-lite"/>
    </source>
</evidence>
<dbReference type="AlphaFoldDB" id="A0A9N9TLH3"/>
<feature type="chain" id="PRO_5040114187" evidence="2">
    <location>
        <begin position="23"/>
        <end position="84"/>
    </location>
</feature>
<dbReference type="OrthoDB" id="6629392at2759"/>
<gene>
    <name evidence="3" type="ORF">PHYEVI_LOCUS3970</name>
</gene>
<evidence type="ECO:0000313" key="4">
    <source>
        <dbReference type="Proteomes" id="UP001153712"/>
    </source>
</evidence>
<keyword evidence="2" id="KW-0732">Signal</keyword>
<evidence type="ECO:0000313" key="3">
    <source>
        <dbReference type="EMBL" id="CAG9857565.1"/>
    </source>
</evidence>
<dbReference type="Proteomes" id="UP001153712">
    <property type="component" value="Chromosome 14"/>
</dbReference>
<name>A0A9N9TLH3_PHYSR</name>
<sequence>MGKQLYFFVAISVLLFVEIAENAPLEGANQVGNDSEAKSAFGQPFDEIVVDTSLIVKKKNPNRQSRNKSNATEPITASRLRFQQ</sequence>
<feature type="compositionally biased region" description="Polar residues" evidence="1">
    <location>
        <begin position="62"/>
        <end position="84"/>
    </location>
</feature>
<reference evidence="3" key="1">
    <citation type="submission" date="2022-01" db="EMBL/GenBank/DDBJ databases">
        <authorList>
            <person name="King R."/>
        </authorList>
    </citation>
    <scope>NUCLEOTIDE SEQUENCE</scope>
</reference>
<protein>
    <submittedName>
        <fullName evidence="3">Uncharacterized protein</fullName>
    </submittedName>
</protein>
<keyword evidence="4" id="KW-1185">Reference proteome</keyword>
<evidence type="ECO:0000256" key="2">
    <source>
        <dbReference type="SAM" id="SignalP"/>
    </source>
</evidence>